<feature type="region of interest" description="Disordered" evidence="1">
    <location>
        <begin position="1"/>
        <end position="25"/>
    </location>
</feature>
<protein>
    <submittedName>
        <fullName evidence="2">Uncharacterized protein</fullName>
    </submittedName>
</protein>
<feature type="region of interest" description="Disordered" evidence="1">
    <location>
        <begin position="488"/>
        <end position="517"/>
    </location>
</feature>
<feature type="region of interest" description="Disordered" evidence="1">
    <location>
        <begin position="199"/>
        <end position="233"/>
    </location>
</feature>
<dbReference type="AlphaFoldDB" id="A0AAN6SDI0"/>
<feature type="compositionally biased region" description="Polar residues" evidence="1">
    <location>
        <begin position="622"/>
        <end position="632"/>
    </location>
</feature>
<reference evidence="2" key="1">
    <citation type="journal article" date="2023" name="Mol. Phylogenet. Evol.">
        <title>Genome-scale phylogeny and comparative genomics of the fungal order Sordariales.</title>
        <authorList>
            <person name="Hensen N."/>
            <person name="Bonometti L."/>
            <person name="Westerberg I."/>
            <person name="Brannstrom I.O."/>
            <person name="Guillou S."/>
            <person name="Cros-Aarteil S."/>
            <person name="Calhoun S."/>
            <person name="Haridas S."/>
            <person name="Kuo A."/>
            <person name="Mondo S."/>
            <person name="Pangilinan J."/>
            <person name="Riley R."/>
            <person name="LaButti K."/>
            <person name="Andreopoulos B."/>
            <person name="Lipzen A."/>
            <person name="Chen C."/>
            <person name="Yan M."/>
            <person name="Daum C."/>
            <person name="Ng V."/>
            <person name="Clum A."/>
            <person name="Steindorff A."/>
            <person name="Ohm R.A."/>
            <person name="Martin F."/>
            <person name="Silar P."/>
            <person name="Natvig D.O."/>
            <person name="Lalanne C."/>
            <person name="Gautier V."/>
            <person name="Ament-Velasquez S.L."/>
            <person name="Kruys A."/>
            <person name="Hutchinson M.I."/>
            <person name="Powell A.J."/>
            <person name="Barry K."/>
            <person name="Miller A.N."/>
            <person name="Grigoriev I.V."/>
            <person name="Debuchy R."/>
            <person name="Gladieux P."/>
            <person name="Hiltunen Thoren M."/>
            <person name="Johannesson H."/>
        </authorList>
    </citation>
    <scope>NUCLEOTIDE SEQUENCE</scope>
    <source>
        <strain evidence="2">CBS 626.80</strain>
    </source>
</reference>
<feature type="compositionally biased region" description="Basic residues" evidence="1">
    <location>
        <begin position="321"/>
        <end position="333"/>
    </location>
</feature>
<evidence type="ECO:0000313" key="2">
    <source>
        <dbReference type="EMBL" id="KAK3950297.1"/>
    </source>
</evidence>
<reference evidence="2" key="2">
    <citation type="submission" date="2023-06" db="EMBL/GenBank/DDBJ databases">
        <authorList>
            <consortium name="Lawrence Berkeley National Laboratory"/>
            <person name="Mondo S.J."/>
            <person name="Hensen N."/>
            <person name="Bonometti L."/>
            <person name="Westerberg I."/>
            <person name="Brannstrom I.O."/>
            <person name="Guillou S."/>
            <person name="Cros-Aarteil S."/>
            <person name="Calhoun S."/>
            <person name="Haridas S."/>
            <person name="Kuo A."/>
            <person name="Pangilinan J."/>
            <person name="Riley R."/>
            <person name="Labutti K."/>
            <person name="Andreopoulos B."/>
            <person name="Lipzen A."/>
            <person name="Chen C."/>
            <person name="Yanf M."/>
            <person name="Daum C."/>
            <person name="Ng V."/>
            <person name="Clum A."/>
            <person name="Steindorff A."/>
            <person name="Ohm R."/>
            <person name="Martin F."/>
            <person name="Silar P."/>
            <person name="Natvig D."/>
            <person name="Lalanne C."/>
            <person name="Gautier V."/>
            <person name="Ament-Velasquez S.L."/>
            <person name="Kruys A."/>
            <person name="Hutchinson M.I."/>
            <person name="Powell A.J."/>
            <person name="Barry K."/>
            <person name="Miller A.N."/>
            <person name="Grigoriev I.V."/>
            <person name="Debuchy R."/>
            <person name="Gladieux P."/>
            <person name="Thoren M.H."/>
            <person name="Johannesson H."/>
        </authorList>
    </citation>
    <scope>NUCLEOTIDE SEQUENCE</scope>
    <source>
        <strain evidence="2">CBS 626.80</strain>
    </source>
</reference>
<accession>A0AAN6SDI0</accession>
<keyword evidence="3" id="KW-1185">Reference proteome</keyword>
<name>A0AAN6SDI0_9PEZI</name>
<feature type="region of interest" description="Disordered" evidence="1">
    <location>
        <begin position="314"/>
        <end position="364"/>
    </location>
</feature>
<comment type="caution">
    <text evidence="2">The sequence shown here is derived from an EMBL/GenBank/DDBJ whole genome shotgun (WGS) entry which is preliminary data.</text>
</comment>
<organism evidence="2 3">
    <name type="scientific">Pseudoneurospora amorphoporcata</name>
    <dbReference type="NCBI Taxonomy" id="241081"/>
    <lineage>
        <taxon>Eukaryota</taxon>
        <taxon>Fungi</taxon>
        <taxon>Dikarya</taxon>
        <taxon>Ascomycota</taxon>
        <taxon>Pezizomycotina</taxon>
        <taxon>Sordariomycetes</taxon>
        <taxon>Sordariomycetidae</taxon>
        <taxon>Sordariales</taxon>
        <taxon>Sordariaceae</taxon>
        <taxon>Pseudoneurospora</taxon>
    </lineage>
</organism>
<feature type="compositionally biased region" description="Basic residues" evidence="1">
    <location>
        <begin position="493"/>
        <end position="505"/>
    </location>
</feature>
<evidence type="ECO:0000256" key="1">
    <source>
        <dbReference type="SAM" id="MobiDB-lite"/>
    </source>
</evidence>
<feature type="region of interest" description="Disordered" evidence="1">
    <location>
        <begin position="120"/>
        <end position="153"/>
    </location>
</feature>
<evidence type="ECO:0000313" key="3">
    <source>
        <dbReference type="Proteomes" id="UP001303222"/>
    </source>
</evidence>
<feature type="region of interest" description="Disordered" evidence="1">
    <location>
        <begin position="620"/>
        <end position="663"/>
    </location>
</feature>
<dbReference type="Proteomes" id="UP001303222">
    <property type="component" value="Unassembled WGS sequence"/>
</dbReference>
<gene>
    <name evidence="2" type="ORF">QBC32DRAFT_376604</name>
</gene>
<proteinExistence type="predicted"/>
<sequence>MDLDGQEHQSSPFINSLEDNRFGPDSEDDYIATSSICTPFQHLQFHLDMTSPQYLTPSTHHPKRLRVHGLTLPGSTGCPSGPHTVAYSPPELDLGPFSVSGISSFNYPATVDITLLTPISGSESPPLNQMPSPKTEDHHTSQSAMPLHEVPTPPQTGRTYYSPYESQGSPSMSGLPSVTEAHQFDQSSAYMASNAHHAMSPKAEFPPGPSDPYMGSYSVSTSHGGEVSQHSFPEYPHFPGVNVDPSSGYMYRTQQPHPNIHGSPMDHRMAFNGQAPQLTHPNHSQYRPQTAPRIAGFEELRGDPAMFLSQYPAHTPTIAPSKRKRQEKNRTSKPGKASSQTSKESPRPGYTDGPAAYQEGEGDKEELTLHDDAPEDEKFLFQLRKEHISEKGKGMWEEMKAKYSERHQGNWEKAALQMKVSRAVAKFGVWPEQEIQRLKEAFFQDEEKRYQRLIAHMKEKGGCKVWDWKPQHISAMLIKLGLEDAKVEEKTGTRRRKKLEKRKHTSSASHGGTAYSTPHIQQQNMVLDWSGGSVGLGLHNVFPNNHSQQQAMMNMVSATRQPSHEQSFYELRSDERFPQLTSEQYYETVEQIYNDPRHVDEDEISSPGFTDVADRDERAANVATTSAHNSRPPTRDELSSYQQASSARMAQQACEQLLQERQQ</sequence>
<feature type="compositionally biased region" description="Polar residues" evidence="1">
    <location>
        <begin position="506"/>
        <end position="517"/>
    </location>
</feature>
<feature type="compositionally biased region" description="Polar residues" evidence="1">
    <location>
        <begin position="217"/>
        <end position="231"/>
    </location>
</feature>
<feature type="compositionally biased region" description="Low complexity" evidence="1">
    <location>
        <begin position="639"/>
        <end position="653"/>
    </location>
</feature>
<dbReference type="EMBL" id="MU859182">
    <property type="protein sequence ID" value="KAK3950297.1"/>
    <property type="molecule type" value="Genomic_DNA"/>
</dbReference>
<feature type="compositionally biased region" description="Polar residues" evidence="1">
    <location>
        <begin position="120"/>
        <end position="132"/>
    </location>
</feature>